<dbReference type="RefSeq" id="WP_394834390.1">
    <property type="nucleotide sequence ID" value="NZ_CP089929.1"/>
</dbReference>
<dbReference type="PANTHER" id="PTHR19328:SF53">
    <property type="entry name" value="MEMBRANE PROTEIN"/>
    <property type="match status" value="1"/>
</dbReference>
<dbReference type="Gene3D" id="2.120.10.30">
    <property type="entry name" value="TolB, C-terminal domain"/>
    <property type="match status" value="1"/>
</dbReference>
<evidence type="ECO:0000313" key="3">
    <source>
        <dbReference type="Proteomes" id="UP001374803"/>
    </source>
</evidence>
<dbReference type="SUPFAM" id="SSF50952">
    <property type="entry name" value="Soluble quinoprotein glucose dehydrogenase"/>
    <property type="match status" value="1"/>
</dbReference>
<evidence type="ECO:0000313" key="2">
    <source>
        <dbReference type="EMBL" id="WXB04745.1"/>
    </source>
</evidence>
<dbReference type="Gene3D" id="3.90.280.10">
    <property type="entry name" value="PEBP-like"/>
    <property type="match status" value="1"/>
</dbReference>
<accession>A0ABZ2L1R1</accession>
<dbReference type="Pfam" id="PF22807">
    <property type="entry name" value="TrAA12"/>
    <property type="match status" value="1"/>
</dbReference>
<dbReference type="InterPro" id="IPR011042">
    <property type="entry name" value="6-blade_b-propeller_TolB-like"/>
</dbReference>
<dbReference type="SUPFAM" id="SSF49777">
    <property type="entry name" value="PEBP-like"/>
    <property type="match status" value="1"/>
</dbReference>
<dbReference type="InterPro" id="IPR005247">
    <property type="entry name" value="YbhB_YbcL/LppC-like"/>
</dbReference>
<sequence length="689" mass="74244">MDHDPHGLAIQQIALISQFACSISIYRRQPWRCALLRLTYPLAGYVGRPWLCTIADFEDGAPMRTIFPTLGFFAMVVGGFGCADDSPSQSGAASLCTDSGTSPSDFEAGTGGLTSVDNAPLGPTANVEITGHIFKPEPLPAPDVSKITVPAGFVLTKVAEKLGNARLIVVAKNGTIYITRREQGDVLMLKDAGDGQLAAPVRVASRSGLHGLALYENKAYLATPHEIFRGEVLADGTFGPLEMLIHDLPDAGQHNTRTLQIGPDAMLYVSIGSTCNECNEPNRENASILRASLDGKSRAIWASGLRDTIGWGWHPQTGELWGFDHGIDWLGDDLQKEELNEIQRGNHYGWPYFFGNNQVNPHADPPGGLSKAERRKVSTPMVLGYTAHAAPMQMSFYDGPQFPAEYRGDAFVSMRGSWNRKPPSGYEIVRVHFQDGRPRSITPFVTGFVGREGEYGRLCGNAVAKDGSLLFTDDRNGVLYRLSFNGMPNGKPASIIPAGPMLAQAARGSGVPLAIERPETATAATLTVTSRAFANGGLIPVVHSEYEQGASFPVAWTAGPVGTQSYVLIMEDPDATTPKPYVHWIAWNIPATATSLREGLQEQDVLLDPPNLRQGTTSGGTIGYRGPRPLAGDPPHVYHVQVFAMDRLLDVPLSGADRDQVLSAMNGHVLARGQLMGAFARPPTQVSRP</sequence>
<gene>
    <name evidence="2" type="ORF">LVJ94_48610</name>
</gene>
<name>A0ABZ2L1R1_9BACT</name>
<dbReference type="NCBIfam" id="TIGR00481">
    <property type="entry name" value="YbhB/YbcL family Raf kinase inhibitor-like protein"/>
    <property type="match status" value="1"/>
</dbReference>
<keyword evidence="3" id="KW-1185">Reference proteome</keyword>
<dbReference type="EMBL" id="CP089983">
    <property type="protein sequence ID" value="WXB04745.1"/>
    <property type="molecule type" value="Genomic_DNA"/>
</dbReference>
<feature type="domain" description="Pyrroloquinoline quinone-dependent pyranose dehydrogenase beta-propeller" evidence="1">
    <location>
        <begin position="148"/>
        <end position="439"/>
    </location>
</feature>
<protein>
    <submittedName>
        <fullName evidence="2">YbhB/YbcL family Raf kinase inhibitor-like protein</fullName>
    </submittedName>
</protein>
<organism evidence="2 3">
    <name type="scientific">Pendulispora rubella</name>
    <dbReference type="NCBI Taxonomy" id="2741070"/>
    <lineage>
        <taxon>Bacteria</taxon>
        <taxon>Pseudomonadati</taxon>
        <taxon>Myxococcota</taxon>
        <taxon>Myxococcia</taxon>
        <taxon>Myxococcales</taxon>
        <taxon>Sorangiineae</taxon>
        <taxon>Pendulisporaceae</taxon>
        <taxon>Pendulispora</taxon>
    </lineage>
</organism>
<dbReference type="InterPro" id="IPR036610">
    <property type="entry name" value="PEBP-like_sf"/>
</dbReference>
<dbReference type="CDD" id="cd00865">
    <property type="entry name" value="PEBP_bact_arch"/>
    <property type="match status" value="1"/>
</dbReference>
<dbReference type="Proteomes" id="UP001374803">
    <property type="component" value="Chromosome"/>
</dbReference>
<dbReference type="InterPro" id="IPR054539">
    <property type="entry name" value="Beta-prop_PDH"/>
</dbReference>
<reference evidence="2" key="1">
    <citation type="submission" date="2021-12" db="EMBL/GenBank/DDBJ databases">
        <title>Discovery of the Pendulisporaceae a myxobacterial family with distinct sporulation behavior and unique specialized metabolism.</title>
        <authorList>
            <person name="Garcia R."/>
            <person name="Popoff A."/>
            <person name="Bader C.D."/>
            <person name="Loehr J."/>
            <person name="Walesch S."/>
            <person name="Walt C."/>
            <person name="Boldt J."/>
            <person name="Bunk B."/>
            <person name="Haeckl F.J.F.P.J."/>
            <person name="Gunesch A.P."/>
            <person name="Birkelbach J."/>
            <person name="Nuebel U."/>
            <person name="Pietschmann T."/>
            <person name="Bach T."/>
            <person name="Mueller R."/>
        </authorList>
    </citation>
    <scope>NUCLEOTIDE SEQUENCE</scope>
    <source>
        <strain evidence="2">MSr11367</strain>
    </source>
</reference>
<dbReference type="InterPro" id="IPR008914">
    <property type="entry name" value="PEBP"/>
</dbReference>
<proteinExistence type="predicted"/>
<dbReference type="GO" id="GO:0004860">
    <property type="term" value="F:protein kinase inhibitor activity"/>
    <property type="evidence" value="ECO:0007669"/>
    <property type="project" value="UniProtKB-KW"/>
</dbReference>
<keyword evidence="2" id="KW-0649">Protein kinase inhibitor</keyword>
<evidence type="ECO:0000259" key="1">
    <source>
        <dbReference type="Pfam" id="PF22807"/>
    </source>
</evidence>
<dbReference type="PANTHER" id="PTHR19328">
    <property type="entry name" value="HEDGEHOG-INTERACTING PROTEIN"/>
    <property type="match status" value="1"/>
</dbReference>
<dbReference type="Pfam" id="PF01161">
    <property type="entry name" value="PBP"/>
    <property type="match status" value="1"/>
</dbReference>
<dbReference type="InterPro" id="IPR011041">
    <property type="entry name" value="Quinoprot_gluc/sorb_DH_b-prop"/>
</dbReference>